<dbReference type="GO" id="GO:0007039">
    <property type="term" value="P:protein catabolic process in the vacuole"/>
    <property type="evidence" value="ECO:0007669"/>
    <property type="project" value="TreeGrafter"/>
</dbReference>
<evidence type="ECO:0000256" key="4">
    <source>
        <dbReference type="ARBA" id="ARBA00023127"/>
    </source>
</evidence>
<comment type="similarity">
    <text evidence="7">Belongs to the GID4/VID24 family.</text>
</comment>
<gene>
    <name evidence="11" type="ORF">GH714_014444</name>
</gene>
<proteinExistence type="inferred from homology"/>
<feature type="domain" description="Cyclin-like" evidence="10">
    <location>
        <begin position="251"/>
        <end position="339"/>
    </location>
</feature>
<dbReference type="InterPro" id="IPR013763">
    <property type="entry name" value="Cyclin-like_dom"/>
</dbReference>
<dbReference type="EMBL" id="JAAGAX010000009">
    <property type="protein sequence ID" value="KAF2303190.1"/>
    <property type="molecule type" value="Genomic_DNA"/>
</dbReference>
<dbReference type="Proteomes" id="UP000467840">
    <property type="component" value="Chromosome 16"/>
</dbReference>
<evidence type="ECO:0000256" key="7">
    <source>
        <dbReference type="ARBA" id="ARBA00061469"/>
    </source>
</evidence>
<keyword evidence="4 8" id="KW-0195">Cyclin</keyword>
<dbReference type="GO" id="GO:0051301">
    <property type="term" value="P:cell division"/>
    <property type="evidence" value="ECO:0007669"/>
    <property type="project" value="UniProtKB-KW"/>
</dbReference>
<keyword evidence="12" id="KW-1185">Reference proteome</keyword>
<evidence type="ECO:0000256" key="1">
    <source>
        <dbReference type="ARBA" id="ARBA00009065"/>
    </source>
</evidence>
<dbReference type="PANTHER" id="PTHR14534:SF3">
    <property type="entry name" value="GID COMPLEX SUBUNIT 4 HOMOLOG"/>
    <property type="match status" value="1"/>
</dbReference>
<evidence type="ECO:0000259" key="10">
    <source>
        <dbReference type="SMART" id="SM00385"/>
    </source>
</evidence>
<dbReference type="GO" id="GO:0006623">
    <property type="term" value="P:protein targeting to vacuole"/>
    <property type="evidence" value="ECO:0007669"/>
    <property type="project" value="TreeGrafter"/>
</dbReference>
<evidence type="ECO:0000256" key="3">
    <source>
        <dbReference type="ARBA" id="ARBA00022618"/>
    </source>
</evidence>
<dbReference type="Gene3D" id="1.10.472.10">
    <property type="entry name" value="Cyclin-like"/>
    <property type="match status" value="2"/>
</dbReference>
<dbReference type="GO" id="GO:0043161">
    <property type="term" value="P:proteasome-mediated ubiquitin-dependent protein catabolic process"/>
    <property type="evidence" value="ECO:0007669"/>
    <property type="project" value="TreeGrafter"/>
</dbReference>
<keyword evidence="5" id="KW-0131">Cell cycle</keyword>
<comment type="caution">
    <text evidence="11">The sequence shown here is derived from an EMBL/GenBank/DDBJ whole genome shotgun (WGS) entry which is preliminary data.</text>
</comment>
<dbReference type="SUPFAM" id="SSF47954">
    <property type="entry name" value="Cyclin-like"/>
    <property type="match status" value="1"/>
</dbReference>
<dbReference type="InterPro" id="IPR036915">
    <property type="entry name" value="Cyclin-like_sf"/>
</dbReference>
<comment type="subunit">
    <text evidence="2">Interacts with the CDC2 protein kinase to form a serine/threonine kinase holoenzyme complex also known as maturation promoting factor (MPF). The cyclin subunit imparts substrate specificity to the complex.</text>
</comment>
<organism evidence="11 12">
    <name type="scientific">Hevea brasiliensis</name>
    <name type="common">Para rubber tree</name>
    <name type="synonym">Siphonia brasiliensis</name>
    <dbReference type="NCBI Taxonomy" id="3981"/>
    <lineage>
        <taxon>Eukaryota</taxon>
        <taxon>Viridiplantae</taxon>
        <taxon>Streptophyta</taxon>
        <taxon>Embryophyta</taxon>
        <taxon>Tracheophyta</taxon>
        <taxon>Spermatophyta</taxon>
        <taxon>Magnoliopsida</taxon>
        <taxon>eudicotyledons</taxon>
        <taxon>Gunneridae</taxon>
        <taxon>Pentapetalae</taxon>
        <taxon>rosids</taxon>
        <taxon>fabids</taxon>
        <taxon>Malpighiales</taxon>
        <taxon>Euphorbiaceae</taxon>
        <taxon>Crotonoideae</taxon>
        <taxon>Micrandreae</taxon>
        <taxon>Hevea</taxon>
    </lineage>
</organism>
<dbReference type="GO" id="GO:0005773">
    <property type="term" value="C:vacuole"/>
    <property type="evidence" value="ECO:0007669"/>
    <property type="project" value="GOC"/>
</dbReference>
<dbReference type="AlphaFoldDB" id="A0A6A6LP25"/>
<dbReference type="InterPro" id="IPR018618">
    <property type="entry name" value="GID4/10-like"/>
</dbReference>
<name>A0A6A6LP25_HEVBR</name>
<feature type="region of interest" description="Disordered" evidence="9">
    <location>
        <begin position="494"/>
        <end position="516"/>
    </location>
</feature>
<keyword evidence="3" id="KW-0132">Cell division</keyword>
<dbReference type="Pfam" id="PF00134">
    <property type="entry name" value="Cyclin_N"/>
    <property type="match status" value="1"/>
</dbReference>
<comment type="similarity">
    <text evidence="1">Belongs to the cyclin family. Cyclin D subfamily.</text>
</comment>
<accession>A0A6A6LP25</accession>
<dbReference type="Pfam" id="PF09783">
    <property type="entry name" value="Vac_ImportDeg"/>
    <property type="match status" value="1"/>
</dbReference>
<dbReference type="GO" id="GO:0045721">
    <property type="term" value="P:negative regulation of gluconeogenesis"/>
    <property type="evidence" value="ECO:0007669"/>
    <property type="project" value="TreeGrafter"/>
</dbReference>
<dbReference type="FunFam" id="1.10.472.10:FF:000060">
    <property type="entry name" value="D6-type cyclin"/>
    <property type="match status" value="1"/>
</dbReference>
<dbReference type="PANTHER" id="PTHR14534">
    <property type="entry name" value="VACUOLAR IMPORT AND DEGRADATION PROTEIN 24"/>
    <property type="match status" value="1"/>
</dbReference>
<reference evidence="11 12" key="1">
    <citation type="journal article" date="2020" name="Mol. Plant">
        <title>The Chromosome-Based Rubber Tree Genome Provides New Insights into Spurge Genome Evolution and Rubber Biosynthesis.</title>
        <authorList>
            <person name="Liu J."/>
            <person name="Shi C."/>
            <person name="Shi C.C."/>
            <person name="Li W."/>
            <person name="Zhang Q.J."/>
            <person name="Zhang Y."/>
            <person name="Li K."/>
            <person name="Lu H.F."/>
            <person name="Shi C."/>
            <person name="Zhu S.T."/>
            <person name="Xiao Z.Y."/>
            <person name="Nan H."/>
            <person name="Yue Y."/>
            <person name="Zhu X.G."/>
            <person name="Wu Y."/>
            <person name="Hong X.N."/>
            <person name="Fan G.Y."/>
            <person name="Tong Y."/>
            <person name="Zhang D."/>
            <person name="Mao C.L."/>
            <person name="Liu Y.L."/>
            <person name="Hao S.J."/>
            <person name="Liu W.Q."/>
            <person name="Lv M.Q."/>
            <person name="Zhang H.B."/>
            <person name="Liu Y."/>
            <person name="Hu-Tang G.R."/>
            <person name="Wang J.P."/>
            <person name="Wang J.H."/>
            <person name="Sun Y.H."/>
            <person name="Ni S.B."/>
            <person name="Chen W.B."/>
            <person name="Zhang X.C."/>
            <person name="Jiao Y.N."/>
            <person name="Eichler E.E."/>
            <person name="Li G.H."/>
            <person name="Liu X."/>
            <person name="Gao L.Z."/>
        </authorList>
    </citation>
    <scope>NUCLEOTIDE SEQUENCE [LARGE SCALE GENOMIC DNA]</scope>
    <source>
        <strain evidence="12">cv. GT1</strain>
        <tissue evidence="11">Leaf</tissue>
    </source>
</reference>
<dbReference type="GO" id="GO:0034657">
    <property type="term" value="C:GID complex"/>
    <property type="evidence" value="ECO:0007669"/>
    <property type="project" value="TreeGrafter"/>
</dbReference>
<evidence type="ECO:0000256" key="8">
    <source>
        <dbReference type="RuleBase" id="RU000383"/>
    </source>
</evidence>
<evidence type="ECO:0000313" key="12">
    <source>
        <dbReference type="Proteomes" id="UP000467840"/>
    </source>
</evidence>
<evidence type="ECO:0000256" key="2">
    <source>
        <dbReference type="ARBA" id="ARBA00011177"/>
    </source>
</evidence>
<sequence>MPVRVVETSAPTQISGAHSGQISPPFCTLLSVGQAFSGTQNVSSLQKDEAWRVNVRIQGCDLEHGYLCGTMEALNVPMADTPVVTFWEGEIVDGKNYSFFTGKWEASSEDDIRHWTKFPSFSPFLCQVEVDGGKSLDLSNYPYIFMSGKSNILSMLEQTVFSCFPSDPGMESLLCDEVWLSTIAPSTPDSCNSDNNVECYYCFGSFYTTKEDFEQALCLCLQEELTYMPEHGYLEHLHSTKLFFARFKAIQWLIKSRSRLNLSFVTLFNAANYLDRFISMNQSHGWKNWMVELLSVACLSVASKFIEISTPSLQEMQMEDLDHSFQSITIQRMELMLLQALGWRLGSTTAYSYVELLTINIDPSRSHLRKDLVARVTELLLGAILDCQSVECRPSIACASALWCGLQELLPSKSDAHLAYVTGFFNQNQKDDIIKYHKYMMEAKLVNPLYNLVACGNYNYCPSSPVTVLLTERIDVHDSHVDLSLFKDPSGSNNNNLESIKKRRKQMQGLQKPTSI</sequence>
<evidence type="ECO:0000313" key="11">
    <source>
        <dbReference type="EMBL" id="KAF2303190.1"/>
    </source>
</evidence>
<evidence type="ECO:0000256" key="5">
    <source>
        <dbReference type="ARBA" id="ARBA00023306"/>
    </source>
</evidence>
<evidence type="ECO:0000256" key="9">
    <source>
        <dbReference type="SAM" id="MobiDB-lite"/>
    </source>
</evidence>
<evidence type="ECO:0000256" key="6">
    <source>
        <dbReference type="ARBA" id="ARBA00032263"/>
    </source>
</evidence>
<dbReference type="InterPro" id="IPR006671">
    <property type="entry name" value="Cyclin_N"/>
</dbReference>
<protein>
    <recommendedName>
        <fullName evidence="6">B-like cyclin</fullName>
    </recommendedName>
</protein>
<dbReference type="SMART" id="SM00385">
    <property type="entry name" value="CYCLIN"/>
    <property type="match status" value="1"/>
</dbReference>